<keyword evidence="6 8" id="KW-1133">Transmembrane helix</keyword>
<feature type="transmembrane region" description="Helical" evidence="8">
    <location>
        <begin position="200"/>
        <end position="220"/>
    </location>
</feature>
<dbReference type="PANTHER" id="PTHR30269">
    <property type="entry name" value="TRANSMEMBRANE PROTEIN YFCA"/>
    <property type="match status" value="1"/>
</dbReference>
<evidence type="ECO:0000256" key="5">
    <source>
        <dbReference type="ARBA" id="ARBA00022692"/>
    </source>
</evidence>
<evidence type="ECO:0000256" key="6">
    <source>
        <dbReference type="ARBA" id="ARBA00022989"/>
    </source>
</evidence>
<feature type="transmembrane region" description="Helical" evidence="8">
    <location>
        <begin position="82"/>
        <end position="99"/>
    </location>
</feature>
<dbReference type="KEGG" id="rpod:E0E05_14465"/>
<dbReference type="GeneID" id="90768508"/>
<feature type="transmembrane region" description="Helical" evidence="8">
    <location>
        <begin position="137"/>
        <end position="161"/>
    </location>
</feature>
<feature type="transmembrane region" description="Helical" evidence="8">
    <location>
        <begin position="49"/>
        <end position="70"/>
    </location>
</feature>
<evidence type="ECO:0000256" key="3">
    <source>
        <dbReference type="ARBA" id="ARBA00022448"/>
    </source>
</evidence>
<feature type="transmembrane region" description="Helical" evidence="8">
    <location>
        <begin position="106"/>
        <end position="125"/>
    </location>
</feature>
<keyword evidence="10" id="KW-1185">Reference proteome</keyword>
<feature type="transmembrane region" description="Helical" evidence="8">
    <location>
        <begin position="227"/>
        <end position="247"/>
    </location>
</feature>
<feature type="transmembrane region" description="Helical" evidence="8">
    <location>
        <begin position="173"/>
        <end position="194"/>
    </location>
</feature>
<dbReference type="AlphaFoldDB" id="A0A4P6V2S9"/>
<dbReference type="PANTHER" id="PTHR30269:SF37">
    <property type="entry name" value="MEMBRANE TRANSPORTER PROTEIN"/>
    <property type="match status" value="1"/>
</dbReference>
<dbReference type="InterPro" id="IPR052017">
    <property type="entry name" value="TSUP"/>
</dbReference>
<reference evidence="9 10" key="1">
    <citation type="journal article" date="2017" name="Int. J. Syst. Evol. Microbiol.">
        <title>Roseitalea porphyridii gen. nov., sp. nov., isolated from a red alga, and reclassification of Hoeflea suaedae Chung et al. 2013 as Pseudohoeflea suaedae gen. nov., comb. nov.</title>
        <authorList>
            <person name="Hyeon J.W."/>
            <person name="Jeong S.E."/>
            <person name="Baek K."/>
            <person name="Jeon C.O."/>
        </authorList>
    </citation>
    <scope>NUCLEOTIDE SEQUENCE [LARGE SCALE GENOMIC DNA]</scope>
    <source>
        <strain evidence="9 10">MA7-20</strain>
    </source>
</reference>
<dbReference type="InterPro" id="IPR002781">
    <property type="entry name" value="TM_pro_TauE-like"/>
</dbReference>
<keyword evidence="4 8" id="KW-1003">Cell membrane</keyword>
<dbReference type="OrthoDB" id="9795324at2"/>
<proteinExistence type="inferred from homology"/>
<evidence type="ECO:0000313" key="9">
    <source>
        <dbReference type="EMBL" id="QBK31701.1"/>
    </source>
</evidence>
<keyword evidence="5 8" id="KW-0812">Transmembrane</keyword>
<comment type="similarity">
    <text evidence="2 8">Belongs to the 4-toluene sulfonate uptake permease (TSUP) (TC 2.A.102) family.</text>
</comment>
<evidence type="ECO:0000256" key="7">
    <source>
        <dbReference type="ARBA" id="ARBA00023136"/>
    </source>
</evidence>
<evidence type="ECO:0000313" key="10">
    <source>
        <dbReference type="Proteomes" id="UP000293719"/>
    </source>
</evidence>
<keyword evidence="3" id="KW-0813">Transport</keyword>
<evidence type="ECO:0000256" key="4">
    <source>
        <dbReference type="ARBA" id="ARBA00022475"/>
    </source>
</evidence>
<feature type="transmembrane region" description="Helical" evidence="8">
    <location>
        <begin position="12"/>
        <end position="37"/>
    </location>
</feature>
<evidence type="ECO:0000256" key="2">
    <source>
        <dbReference type="ARBA" id="ARBA00009142"/>
    </source>
</evidence>
<dbReference type="Pfam" id="PF01925">
    <property type="entry name" value="TauE"/>
    <property type="match status" value="1"/>
</dbReference>
<keyword evidence="7 8" id="KW-0472">Membrane</keyword>
<dbReference type="Proteomes" id="UP000293719">
    <property type="component" value="Chromosome"/>
</dbReference>
<dbReference type="RefSeq" id="WP_131617356.1">
    <property type="nucleotide sequence ID" value="NZ_CP036532.1"/>
</dbReference>
<dbReference type="EMBL" id="CP036532">
    <property type="protein sequence ID" value="QBK31701.1"/>
    <property type="molecule type" value="Genomic_DNA"/>
</dbReference>
<dbReference type="GO" id="GO:0005886">
    <property type="term" value="C:plasma membrane"/>
    <property type="evidence" value="ECO:0007669"/>
    <property type="project" value="UniProtKB-SubCell"/>
</dbReference>
<evidence type="ECO:0000256" key="8">
    <source>
        <dbReference type="RuleBase" id="RU363041"/>
    </source>
</evidence>
<protein>
    <recommendedName>
        <fullName evidence="8">Probable membrane transporter protein</fullName>
    </recommendedName>
</protein>
<gene>
    <name evidence="9" type="ORF">E0E05_14465</name>
</gene>
<comment type="subcellular location">
    <subcellularLocation>
        <location evidence="1 8">Cell membrane</location>
        <topology evidence="1 8">Multi-pass membrane protein</topology>
    </subcellularLocation>
</comment>
<sequence length="252" mass="26375">MGWWTLETGAALWAVIAAVAVAGVVRGFSGFGTAMIVVPIAAAAYSPQIAVVIVALIDTLPMVPLIAAAWPRADWRQLPPILAGYAIALPLGLWFLIAGDPTLLRWFMSVVIFIVVAVLWSGWYYTGPRNLPVRMAVGGMSGFLGGAASIAGPPVILYWMALRTGAGVVRANLIIFLAAAELFAIAGLYVSGLFTARSVSLGIACMPVYLVALFVGARLFGMASEAGYRRVALIIVACAALLALPALDGLRS</sequence>
<evidence type="ECO:0000256" key="1">
    <source>
        <dbReference type="ARBA" id="ARBA00004651"/>
    </source>
</evidence>
<accession>A0A4P6V2S9</accession>
<name>A0A4P6V2S9_9HYPH</name>
<organism evidence="9 10">
    <name type="scientific">Roseitalea porphyridii</name>
    <dbReference type="NCBI Taxonomy" id="1852022"/>
    <lineage>
        <taxon>Bacteria</taxon>
        <taxon>Pseudomonadati</taxon>
        <taxon>Pseudomonadota</taxon>
        <taxon>Alphaproteobacteria</taxon>
        <taxon>Hyphomicrobiales</taxon>
        <taxon>Ahrensiaceae</taxon>
        <taxon>Roseitalea</taxon>
    </lineage>
</organism>